<reference evidence="1" key="1">
    <citation type="submission" date="2020-04" db="EMBL/GenBank/DDBJ databases">
        <authorList>
            <person name="Alioto T."/>
            <person name="Alioto T."/>
            <person name="Gomez Garrido J."/>
        </authorList>
    </citation>
    <scope>NUCLEOTIDE SEQUENCE</scope>
    <source>
        <strain evidence="1">A484AB</strain>
    </source>
</reference>
<evidence type="ECO:0000313" key="2">
    <source>
        <dbReference type="Proteomes" id="UP001152795"/>
    </source>
</evidence>
<accession>A0A6S7IYA9</accession>
<dbReference type="AlphaFoldDB" id="A0A6S7IYA9"/>
<dbReference type="EMBL" id="CACRXK020006781">
    <property type="protein sequence ID" value="CAB4010421.1"/>
    <property type="molecule type" value="Genomic_DNA"/>
</dbReference>
<organism evidence="1 2">
    <name type="scientific">Paramuricea clavata</name>
    <name type="common">Red gorgonian</name>
    <name type="synonym">Violescent sea-whip</name>
    <dbReference type="NCBI Taxonomy" id="317549"/>
    <lineage>
        <taxon>Eukaryota</taxon>
        <taxon>Metazoa</taxon>
        <taxon>Cnidaria</taxon>
        <taxon>Anthozoa</taxon>
        <taxon>Octocorallia</taxon>
        <taxon>Malacalcyonacea</taxon>
        <taxon>Plexauridae</taxon>
        <taxon>Paramuricea</taxon>
    </lineage>
</organism>
<protein>
    <submittedName>
        <fullName evidence="1">Uncharacterized protein</fullName>
    </submittedName>
</protein>
<evidence type="ECO:0000313" key="1">
    <source>
        <dbReference type="EMBL" id="CAB4010421.1"/>
    </source>
</evidence>
<keyword evidence="2" id="KW-1185">Reference proteome</keyword>
<name>A0A6S7IYA9_PARCT</name>
<dbReference type="Proteomes" id="UP001152795">
    <property type="component" value="Unassembled WGS sequence"/>
</dbReference>
<proteinExistence type="predicted"/>
<sequence>MDKFENGSDTFWNWEKSSAFDLEVSETIKNTTWEDLLNGTTPSPQQQQHFQGRFKGEDFCRERRTWGGWLILLKECRSLWIIDNPAATPSQRLSPLSFARSFLLVPRGRDAATVQGQGVELYMDAARQLEARLKQYLSAPSPWLFLLAEDLNELKQFGCIEVWGQLSKKLSKKIYPQDALVSNVTPPSPTGLASVTRTVGPSNIKQANT</sequence>
<gene>
    <name evidence="1" type="ORF">PACLA_8A068488</name>
</gene>
<feature type="non-terminal residue" evidence="1">
    <location>
        <position position="1"/>
    </location>
</feature>
<comment type="caution">
    <text evidence="1">The sequence shown here is derived from an EMBL/GenBank/DDBJ whole genome shotgun (WGS) entry which is preliminary data.</text>
</comment>